<accession>A0AAW0CMW5</accession>
<evidence type="ECO:0000313" key="8">
    <source>
        <dbReference type="Proteomes" id="UP001383192"/>
    </source>
</evidence>
<reference evidence="7 8" key="1">
    <citation type="submission" date="2024-01" db="EMBL/GenBank/DDBJ databases">
        <title>A draft genome for a cacao thread blight-causing isolate of Paramarasmius palmivorus.</title>
        <authorList>
            <person name="Baruah I.K."/>
            <person name="Bukari Y."/>
            <person name="Amoako-Attah I."/>
            <person name="Meinhardt L.W."/>
            <person name="Bailey B.A."/>
            <person name="Cohen S.P."/>
        </authorList>
    </citation>
    <scope>NUCLEOTIDE SEQUENCE [LARGE SCALE GENOMIC DNA]</scope>
    <source>
        <strain evidence="7 8">GH-12</strain>
    </source>
</reference>
<name>A0AAW0CMW5_9AGAR</name>
<dbReference type="Pfam" id="PF01565">
    <property type="entry name" value="FAD_binding_4"/>
    <property type="match status" value="1"/>
</dbReference>
<dbReference type="PANTHER" id="PTHR42973">
    <property type="entry name" value="BINDING OXIDOREDUCTASE, PUTATIVE (AFU_ORTHOLOGUE AFUA_1G17690)-RELATED"/>
    <property type="match status" value="1"/>
</dbReference>
<keyword evidence="3" id="KW-0274">FAD</keyword>
<dbReference type="Proteomes" id="UP001383192">
    <property type="component" value="Unassembled WGS sequence"/>
</dbReference>
<evidence type="ECO:0000259" key="6">
    <source>
        <dbReference type="PROSITE" id="PS51387"/>
    </source>
</evidence>
<evidence type="ECO:0000256" key="2">
    <source>
        <dbReference type="ARBA" id="ARBA00022630"/>
    </source>
</evidence>
<dbReference type="GO" id="GO:0071949">
    <property type="term" value="F:FAD binding"/>
    <property type="evidence" value="ECO:0007669"/>
    <property type="project" value="InterPro"/>
</dbReference>
<keyword evidence="2" id="KW-0285">Flavoprotein</keyword>
<dbReference type="Gene3D" id="3.30.43.10">
    <property type="entry name" value="Uridine Diphospho-n-acetylenolpyruvylglucosamine Reductase, domain 2"/>
    <property type="match status" value="1"/>
</dbReference>
<comment type="similarity">
    <text evidence="1">Belongs to the oxygen-dependent FAD-linked oxidoreductase family.</text>
</comment>
<dbReference type="InterPro" id="IPR050416">
    <property type="entry name" value="FAD-linked_Oxidoreductase"/>
</dbReference>
<evidence type="ECO:0000256" key="5">
    <source>
        <dbReference type="SAM" id="SignalP"/>
    </source>
</evidence>
<evidence type="ECO:0000256" key="3">
    <source>
        <dbReference type="ARBA" id="ARBA00022827"/>
    </source>
</evidence>
<evidence type="ECO:0000313" key="7">
    <source>
        <dbReference type="EMBL" id="KAK7040356.1"/>
    </source>
</evidence>
<feature type="signal peptide" evidence="5">
    <location>
        <begin position="1"/>
        <end position="20"/>
    </location>
</feature>
<dbReference type="InterPro" id="IPR016166">
    <property type="entry name" value="FAD-bd_PCMH"/>
</dbReference>
<dbReference type="GO" id="GO:0016491">
    <property type="term" value="F:oxidoreductase activity"/>
    <property type="evidence" value="ECO:0007669"/>
    <property type="project" value="UniProtKB-KW"/>
</dbReference>
<dbReference type="Gene3D" id="3.40.462.20">
    <property type="match status" value="1"/>
</dbReference>
<evidence type="ECO:0000256" key="4">
    <source>
        <dbReference type="ARBA" id="ARBA00023002"/>
    </source>
</evidence>
<keyword evidence="8" id="KW-1185">Reference proteome</keyword>
<dbReference type="AlphaFoldDB" id="A0AAW0CMW5"/>
<dbReference type="InterPro" id="IPR016169">
    <property type="entry name" value="FAD-bd_PCMH_sub2"/>
</dbReference>
<comment type="caution">
    <text evidence="7">The sequence shown here is derived from an EMBL/GenBank/DDBJ whole genome shotgun (WGS) entry which is preliminary data.</text>
</comment>
<keyword evidence="5" id="KW-0732">Signal</keyword>
<evidence type="ECO:0000256" key="1">
    <source>
        <dbReference type="ARBA" id="ARBA00005466"/>
    </source>
</evidence>
<organism evidence="7 8">
    <name type="scientific">Paramarasmius palmivorus</name>
    <dbReference type="NCBI Taxonomy" id="297713"/>
    <lineage>
        <taxon>Eukaryota</taxon>
        <taxon>Fungi</taxon>
        <taxon>Dikarya</taxon>
        <taxon>Basidiomycota</taxon>
        <taxon>Agaricomycotina</taxon>
        <taxon>Agaricomycetes</taxon>
        <taxon>Agaricomycetidae</taxon>
        <taxon>Agaricales</taxon>
        <taxon>Marasmiineae</taxon>
        <taxon>Marasmiaceae</taxon>
        <taxon>Paramarasmius</taxon>
    </lineage>
</organism>
<dbReference type="Gene3D" id="3.30.465.10">
    <property type="match status" value="1"/>
</dbReference>
<dbReference type="EMBL" id="JAYKXP010000037">
    <property type="protein sequence ID" value="KAK7040356.1"/>
    <property type="molecule type" value="Genomic_DNA"/>
</dbReference>
<dbReference type="Pfam" id="PF08031">
    <property type="entry name" value="BBE"/>
    <property type="match status" value="1"/>
</dbReference>
<dbReference type="PANTHER" id="PTHR42973:SF13">
    <property type="entry name" value="FAD-BINDING PCMH-TYPE DOMAIN-CONTAINING PROTEIN"/>
    <property type="match status" value="1"/>
</dbReference>
<feature type="domain" description="FAD-binding PCMH-type" evidence="6">
    <location>
        <begin position="67"/>
        <end position="237"/>
    </location>
</feature>
<dbReference type="InterPro" id="IPR012951">
    <property type="entry name" value="BBE"/>
</dbReference>
<dbReference type="InterPro" id="IPR036318">
    <property type="entry name" value="FAD-bd_PCMH-like_sf"/>
</dbReference>
<protein>
    <recommendedName>
        <fullName evidence="6">FAD-binding PCMH-type domain-containing protein</fullName>
    </recommendedName>
</protein>
<dbReference type="SUPFAM" id="SSF56176">
    <property type="entry name" value="FAD-binding/transporter-associated domain-like"/>
    <property type="match status" value="1"/>
</dbReference>
<dbReference type="InterPro" id="IPR006094">
    <property type="entry name" value="Oxid_FAD_bind_N"/>
</dbReference>
<dbReference type="PROSITE" id="PS51387">
    <property type="entry name" value="FAD_PCMH"/>
    <property type="match status" value="1"/>
</dbReference>
<proteinExistence type="inferred from homology"/>
<dbReference type="InterPro" id="IPR016167">
    <property type="entry name" value="FAD-bd_PCMH_sub1"/>
</dbReference>
<keyword evidence="4" id="KW-0560">Oxidoreductase</keyword>
<sequence length="493" mass="52585">MLSYAALAVLYSSLWGSAWSHPAELDSRTLWSEVCLQIKDEISSASDVYFPGHWLYAKGVGHWAASSSQVADCVVEPGTAEDVGVILQILGSTQTPFAVKGGGHASNPGFSSTTGVQIAMYRFSEVTYDAQSQTAVIGAGLVWDDVYAALAPHNVNVVGGRVTGVGVAGFTLGGGYSWLTNQYGLTVDTLTQFELVQTDGTVVAVTESSDPDLFLSLKGGMNNFGIVTRFTLKTFPQGQVWGGLITYTSLVLDQVTAACEQFASTVTDPKASIITTYNFLLGDIGVSQLLFYDGPSPPAGTFDSFLAIPHLTKDVKARDFISLVQASPANATAGQRGIFNTVPLVELTPTILDAIVNETKYWGPLLSLLGTGTFISYDVEPFHPALLSHTSLASAYPPTRSTAYLPLNIYYAWVLPLLDDKFHDAIRESARVLTDKALAEGQAGVDTAAPYPNYAVFSTPVEKIYGSNLPAMRAVKARVDPNNVMSLAGGFKI</sequence>
<feature type="chain" id="PRO_5043900540" description="FAD-binding PCMH-type domain-containing protein" evidence="5">
    <location>
        <begin position="21"/>
        <end position="493"/>
    </location>
</feature>
<gene>
    <name evidence="7" type="ORF">VNI00_009826</name>
</gene>